<reference evidence="2 3" key="1">
    <citation type="submission" date="2016-12" db="EMBL/GenBank/DDBJ databases">
        <title>The genomes of Aspergillus section Nigri reveals drivers in fungal speciation.</title>
        <authorList>
            <consortium name="DOE Joint Genome Institute"/>
            <person name="Vesth T.C."/>
            <person name="Nybo J."/>
            <person name="Theobald S."/>
            <person name="Brandl J."/>
            <person name="Frisvad J.C."/>
            <person name="Nielsen K.F."/>
            <person name="Lyhne E.K."/>
            <person name="Kogle M.E."/>
            <person name="Kuo A."/>
            <person name="Riley R."/>
            <person name="Clum A."/>
            <person name="Nolan M."/>
            <person name="Lipzen A."/>
            <person name="Salamov A."/>
            <person name="Henrissat B."/>
            <person name="Wiebenga A."/>
            <person name="De Vries R.P."/>
            <person name="Grigoriev I.V."/>
            <person name="Mortensen U.H."/>
            <person name="Andersen M.R."/>
            <person name="Baker S.E."/>
        </authorList>
    </citation>
    <scope>NUCLEOTIDE SEQUENCE [LARGE SCALE GENOMIC DNA]</scope>
    <source>
        <strain evidence="2 3">IBT 23096</strain>
    </source>
</reference>
<keyword evidence="3" id="KW-1185">Reference proteome</keyword>
<comment type="caution">
    <text evidence="2">The sequence shown here is derived from an EMBL/GenBank/DDBJ whole genome shotgun (WGS) entry which is preliminary data.</text>
</comment>
<feature type="region of interest" description="Disordered" evidence="1">
    <location>
        <begin position="106"/>
        <end position="140"/>
    </location>
</feature>
<feature type="compositionally biased region" description="Basic residues" evidence="1">
    <location>
        <begin position="128"/>
        <end position="139"/>
    </location>
</feature>
<feature type="compositionally biased region" description="Basic residues" evidence="1">
    <location>
        <begin position="27"/>
        <end position="48"/>
    </location>
</feature>
<proteinExistence type="predicted"/>
<dbReference type="AlphaFoldDB" id="A0A2I2GIJ8"/>
<feature type="compositionally biased region" description="Basic and acidic residues" evidence="1">
    <location>
        <begin position="1"/>
        <end position="12"/>
    </location>
</feature>
<feature type="region of interest" description="Disordered" evidence="1">
    <location>
        <begin position="1"/>
        <end position="74"/>
    </location>
</feature>
<evidence type="ECO:0000313" key="2">
    <source>
        <dbReference type="EMBL" id="PLB52703.1"/>
    </source>
</evidence>
<dbReference type="GeneID" id="36550006"/>
<protein>
    <submittedName>
        <fullName evidence="2">Uncharacterized protein</fullName>
    </submittedName>
</protein>
<name>A0A2I2GIJ8_9EURO</name>
<dbReference type="VEuPathDB" id="FungiDB:P170DRAFT_110749"/>
<sequence>MMPSEARGDADAQAKVGKLMSIGVLRKQSRPRERSKKKKRKRKRKRKEKTGAFQVARGSPAAQDGAARLARSSNGHSGWCRLELEIAERMESDQDRKVREWVLKRLKQSKKEFPKRKRRTGSGEGGEKKRKEKRSRKTVMMRIYCVSGVK</sequence>
<dbReference type="Proteomes" id="UP000234275">
    <property type="component" value="Unassembled WGS sequence"/>
</dbReference>
<gene>
    <name evidence="2" type="ORF">P170DRAFT_110749</name>
</gene>
<organism evidence="2 3">
    <name type="scientific">Aspergillus steynii IBT 23096</name>
    <dbReference type="NCBI Taxonomy" id="1392250"/>
    <lineage>
        <taxon>Eukaryota</taxon>
        <taxon>Fungi</taxon>
        <taxon>Dikarya</taxon>
        <taxon>Ascomycota</taxon>
        <taxon>Pezizomycotina</taxon>
        <taxon>Eurotiomycetes</taxon>
        <taxon>Eurotiomycetidae</taxon>
        <taxon>Eurotiales</taxon>
        <taxon>Aspergillaceae</taxon>
        <taxon>Aspergillus</taxon>
        <taxon>Aspergillus subgen. Circumdati</taxon>
    </lineage>
</organism>
<evidence type="ECO:0000313" key="3">
    <source>
        <dbReference type="Proteomes" id="UP000234275"/>
    </source>
</evidence>
<feature type="compositionally biased region" description="Basic residues" evidence="1">
    <location>
        <begin position="106"/>
        <end position="120"/>
    </location>
</feature>
<dbReference type="EMBL" id="MSFO01000002">
    <property type="protein sequence ID" value="PLB52703.1"/>
    <property type="molecule type" value="Genomic_DNA"/>
</dbReference>
<accession>A0A2I2GIJ8</accession>
<evidence type="ECO:0000256" key="1">
    <source>
        <dbReference type="SAM" id="MobiDB-lite"/>
    </source>
</evidence>
<dbReference type="RefSeq" id="XP_024708005.1">
    <property type="nucleotide sequence ID" value="XM_024842311.1"/>
</dbReference>